<dbReference type="PROSITE" id="PS51112">
    <property type="entry name" value="AMMECR1"/>
    <property type="match status" value="1"/>
</dbReference>
<dbReference type="InterPro" id="IPR027485">
    <property type="entry name" value="AMMECR1_N"/>
</dbReference>
<dbReference type="Proteomes" id="UP001238163">
    <property type="component" value="Unassembled WGS sequence"/>
</dbReference>
<accession>A0AAE3VIY3</accession>
<evidence type="ECO:0000313" key="3">
    <source>
        <dbReference type="EMBL" id="MDQ0291314.1"/>
    </source>
</evidence>
<dbReference type="NCBIfam" id="TIGR00296">
    <property type="entry name" value="TIGR00296 family protein"/>
    <property type="match status" value="1"/>
</dbReference>
<comment type="caution">
    <text evidence="3">The sequence shown here is derived from an EMBL/GenBank/DDBJ whole genome shotgun (WGS) entry which is preliminary data.</text>
</comment>
<dbReference type="PANTHER" id="PTHR11060:SF0">
    <property type="entry name" value="PROTEIN MEMO1"/>
    <property type="match status" value="1"/>
</dbReference>
<dbReference type="InterPro" id="IPR027623">
    <property type="entry name" value="AmmeMemoSam_A"/>
</dbReference>
<dbReference type="EMBL" id="JAUSVL010000001">
    <property type="protein sequence ID" value="MDQ0291314.1"/>
    <property type="molecule type" value="Genomic_DNA"/>
</dbReference>
<evidence type="ECO:0000256" key="1">
    <source>
        <dbReference type="ARBA" id="ARBA00006315"/>
    </source>
</evidence>
<name>A0AAE3VIY3_9BACT</name>
<comment type="similarity">
    <text evidence="1">Belongs to the MEMO1 family.</text>
</comment>
<reference evidence="3" key="1">
    <citation type="submission" date="2023-07" db="EMBL/GenBank/DDBJ databases">
        <title>Genomic Encyclopedia of Type Strains, Phase IV (KMG-IV): sequencing the most valuable type-strain genomes for metagenomic binning, comparative biology and taxonomic classification.</title>
        <authorList>
            <person name="Goeker M."/>
        </authorList>
    </citation>
    <scope>NUCLEOTIDE SEQUENCE</scope>
    <source>
        <strain evidence="3">DSM 24202</strain>
    </source>
</reference>
<keyword evidence="4" id="KW-1185">Reference proteome</keyword>
<dbReference type="RefSeq" id="WP_307263928.1">
    <property type="nucleotide sequence ID" value="NZ_JAUSVL010000001.1"/>
</dbReference>
<feature type="domain" description="AMMECR1" evidence="2">
    <location>
        <begin position="323"/>
        <end position="508"/>
    </location>
</feature>
<evidence type="ECO:0000259" key="2">
    <source>
        <dbReference type="PROSITE" id="PS51112"/>
    </source>
</evidence>
<dbReference type="InterPro" id="IPR036071">
    <property type="entry name" value="AMMECR1_dom_sf"/>
</dbReference>
<dbReference type="Pfam" id="PF01875">
    <property type="entry name" value="Memo"/>
    <property type="match status" value="1"/>
</dbReference>
<sequence length="508" mass="53542">MSNSMTGGNSAAVRPAAVAGSFYPGKADALRKEVQRLLDGAGDIHPGGKVLGAMAPHAGYVYSARFSAPVFKALGACEIDTVVIIGHDLGANAPGILAVLSDVDAYETPLGQVPVDVAMVKALRDVPGIMIHNGIHAREHSIEVQLPFLQVVKPGVKIVPAFMGEVSVENCRRFVEALEKAAGGSRLFILASTDLSHYPAYDDAIALDKTTMALVSAMDLQGLCDCQTGKGVDAPNTQTAICAAGGVITALTFAQKHGANEVKILARGNSGDARGGDLASVVGYASAIFVDTRTTNAGKQSAGDAAAAAAKATPNATPAAGPAPEFALSAAAQAELLSLARNRISAETRRETWAYRPPVALTELQEPAAVFVTLTKDGQLRGCIGTTMAREPLWAAVEDAACAAAFEDNRFTPVQEDELKRLRVEISVLSPMQPVASADAVQPFKHGVLIRAGYHSGLFLPQVWEQLPDKEQFLSVLCEHKAGLPGNAWRRQDVKLFIFTVFAFHEQQ</sequence>
<evidence type="ECO:0000313" key="4">
    <source>
        <dbReference type="Proteomes" id="UP001238163"/>
    </source>
</evidence>
<dbReference type="Gene3D" id="3.30.700.20">
    <property type="entry name" value="Hypothetical protein ph0010, domain 1"/>
    <property type="match status" value="1"/>
</dbReference>
<gene>
    <name evidence="3" type="ORF">J3R75_003421</name>
</gene>
<protein>
    <submittedName>
        <fullName evidence="3">AmmeMemoRadiSam system protein B/AmmeMemoRadiSam system protein A</fullName>
    </submittedName>
</protein>
<dbReference type="Gene3D" id="3.40.830.10">
    <property type="entry name" value="LigB-like"/>
    <property type="match status" value="1"/>
</dbReference>
<dbReference type="SUPFAM" id="SSF143447">
    <property type="entry name" value="AMMECR1-like"/>
    <property type="match status" value="1"/>
</dbReference>
<dbReference type="PANTHER" id="PTHR11060">
    <property type="entry name" value="PROTEIN MEMO1"/>
    <property type="match status" value="1"/>
</dbReference>
<dbReference type="Gene3D" id="3.30.1490.150">
    <property type="entry name" value="Hypothetical protein ph0010, domain 2"/>
    <property type="match status" value="1"/>
</dbReference>
<dbReference type="Pfam" id="PF01871">
    <property type="entry name" value="AMMECR1"/>
    <property type="match status" value="1"/>
</dbReference>
<dbReference type="InterPro" id="IPR002737">
    <property type="entry name" value="MEMO1_fam"/>
</dbReference>
<dbReference type="InterPro" id="IPR002733">
    <property type="entry name" value="AMMECR1_domain"/>
</dbReference>
<dbReference type="AlphaFoldDB" id="A0AAE3VIY3"/>
<dbReference type="InterPro" id="IPR023473">
    <property type="entry name" value="AMMECR1"/>
</dbReference>
<dbReference type="CDD" id="cd07361">
    <property type="entry name" value="MEMO_like"/>
    <property type="match status" value="1"/>
</dbReference>
<dbReference type="NCBIfam" id="TIGR04335">
    <property type="entry name" value="AmmeMemoSam_A"/>
    <property type="match status" value="1"/>
</dbReference>
<proteinExistence type="inferred from homology"/>
<dbReference type="NCBIfam" id="TIGR04336">
    <property type="entry name" value="AmmeMemoSam_B"/>
    <property type="match status" value="1"/>
</dbReference>
<organism evidence="3 4">
    <name type="scientific">Oligosphaera ethanolica</name>
    <dbReference type="NCBI Taxonomy" id="760260"/>
    <lineage>
        <taxon>Bacteria</taxon>
        <taxon>Pseudomonadati</taxon>
        <taxon>Lentisphaerota</taxon>
        <taxon>Oligosphaeria</taxon>
        <taxon>Oligosphaerales</taxon>
        <taxon>Oligosphaeraceae</taxon>
        <taxon>Oligosphaera</taxon>
    </lineage>
</organism>